<keyword evidence="4" id="KW-1003">Cell membrane</keyword>
<dbReference type="STRING" id="91604.ID47_07815"/>
<feature type="transmembrane region" description="Helical" evidence="8">
    <location>
        <begin position="166"/>
        <end position="184"/>
    </location>
</feature>
<feature type="transmembrane region" description="Helical" evidence="8">
    <location>
        <begin position="308"/>
        <end position="331"/>
    </location>
</feature>
<proteinExistence type="inferred from homology"/>
<feature type="transmembrane region" description="Helical" evidence="8">
    <location>
        <begin position="7"/>
        <end position="29"/>
    </location>
</feature>
<keyword evidence="6 8" id="KW-1133">Transmembrane helix</keyword>
<evidence type="ECO:0000256" key="5">
    <source>
        <dbReference type="ARBA" id="ARBA00022692"/>
    </source>
</evidence>
<dbReference type="GO" id="GO:1990961">
    <property type="term" value="P:xenobiotic detoxification by transmembrane export across the plasma membrane"/>
    <property type="evidence" value="ECO:0007669"/>
    <property type="project" value="InterPro"/>
</dbReference>
<dbReference type="GO" id="GO:0042910">
    <property type="term" value="F:xenobiotic transmembrane transporter activity"/>
    <property type="evidence" value="ECO:0007669"/>
    <property type="project" value="InterPro"/>
</dbReference>
<keyword evidence="3 8" id="KW-0813">Transport</keyword>
<comment type="subcellular location">
    <subcellularLocation>
        <location evidence="8">Cell inner membrane</location>
        <topology evidence="8">Multi-pass membrane protein</topology>
    </subcellularLocation>
    <subcellularLocation>
        <location evidence="1">Cell membrane</location>
        <topology evidence="1">Multi-pass membrane protein</topology>
    </subcellularLocation>
</comment>
<comment type="similarity">
    <text evidence="2 8">Belongs to the major facilitator superfamily. Bcr/CmlA family.</text>
</comment>
<dbReference type="eggNOG" id="COG2814">
    <property type="taxonomic scope" value="Bacteria"/>
</dbReference>
<evidence type="ECO:0000259" key="9">
    <source>
        <dbReference type="PROSITE" id="PS50850"/>
    </source>
</evidence>
<dbReference type="RefSeq" id="WP_038465230.1">
    <property type="nucleotide sequence ID" value="NZ_CP008941.1"/>
</dbReference>
<keyword evidence="7 8" id="KW-0472">Membrane</keyword>
<dbReference type="KEGG" id="paca:ID47_07815"/>
<feature type="transmembrane region" description="Helical" evidence="8">
    <location>
        <begin position="343"/>
        <end position="363"/>
    </location>
</feature>
<feature type="transmembrane region" description="Helical" evidence="8">
    <location>
        <begin position="138"/>
        <end position="160"/>
    </location>
</feature>
<dbReference type="PROSITE" id="PS50850">
    <property type="entry name" value="MFS"/>
    <property type="match status" value="1"/>
</dbReference>
<evidence type="ECO:0000256" key="4">
    <source>
        <dbReference type="ARBA" id="ARBA00022475"/>
    </source>
</evidence>
<feature type="transmembrane region" description="Helical" evidence="8">
    <location>
        <begin position="283"/>
        <end position="302"/>
    </location>
</feature>
<evidence type="ECO:0000313" key="11">
    <source>
        <dbReference type="Proteomes" id="UP000028926"/>
    </source>
</evidence>
<evidence type="ECO:0000256" key="8">
    <source>
        <dbReference type="RuleBase" id="RU365088"/>
    </source>
</evidence>
<accession>A0A077AXD4</accession>
<dbReference type="Pfam" id="PF07690">
    <property type="entry name" value="MFS_1"/>
    <property type="match status" value="1"/>
</dbReference>
<dbReference type="SUPFAM" id="SSF103473">
    <property type="entry name" value="MFS general substrate transporter"/>
    <property type="match status" value="1"/>
</dbReference>
<dbReference type="InterPro" id="IPR004812">
    <property type="entry name" value="Efflux_drug-R_Bcr/CmlA"/>
</dbReference>
<name>A0A077AXD4_9PROT</name>
<dbReference type="AlphaFoldDB" id="A0A077AXD4"/>
<feature type="transmembrane region" description="Helical" evidence="8">
    <location>
        <begin position="251"/>
        <end position="271"/>
    </location>
</feature>
<feature type="domain" description="Major facilitator superfamily (MFS) profile" evidence="9">
    <location>
        <begin position="10"/>
        <end position="393"/>
    </location>
</feature>
<keyword evidence="8" id="KW-0997">Cell inner membrane</keyword>
<dbReference type="HOGENOM" id="CLU_001265_47_1_5"/>
<feature type="transmembrane region" description="Helical" evidence="8">
    <location>
        <begin position="45"/>
        <end position="64"/>
    </location>
</feature>
<dbReference type="InterPro" id="IPR020846">
    <property type="entry name" value="MFS_dom"/>
</dbReference>
<feature type="transmembrane region" description="Helical" evidence="8">
    <location>
        <begin position="369"/>
        <end position="390"/>
    </location>
</feature>
<organism evidence="10 11">
    <name type="scientific">Candidatus Odyssella acanthamoebae</name>
    <dbReference type="NCBI Taxonomy" id="91604"/>
    <lineage>
        <taxon>Bacteria</taxon>
        <taxon>Pseudomonadati</taxon>
        <taxon>Pseudomonadota</taxon>
        <taxon>Alphaproteobacteria</taxon>
        <taxon>Holosporales</taxon>
        <taxon>Candidatus Paracaedibacteraceae</taxon>
        <taxon>Candidatus Odyssella</taxon>
    </lineage>
</organism>
<dbReference type="EMBL" id="CP008941">
    <property type="protein sequence ID" value="AIK96644.1"/>
    <property type="molecule type" value="Genomic_DNA"/>
</dbReference>
<evidence type="ECO:0000256" key="2">
    <source>
        <dbReference type="ARBA" id="ARBA00006236"/>
    </source>
</evidence>
<dbReference type="OrthoDB" id="9800416at2"/>
<dbReference type="PANTHER" id="PTHR23502">
    <property type="entry name" value="MAJOR FACILITATOR SUPERFAMILY"/>
    <property type="match status" value="1"/>
</dbReference>
<evidence type="ECO:0000256" key="3">
    <source>
        <dbReference type="ARBA" id="ARBA00022448"/>
    </source>
</evidence>
<dbReference type="Proteomes" id="UP000028926">
    <property type="component" value="Chromosome"/>
</dbReference>
<evidence type="ECO:0000256" key="1">
    <source>
        <dbReference type="ARBA" id="ARBA00004651"/>
    </source>
</evidence>
<keyword evidence="11" id="KW-1185">Reference proteome</keyword>
<dbReference type="NCBIfam" id="TIGR00710">
    <property type="entry name" value="efflux_Bcr_CflA"/>
    <property type="match status" value="1"/>
</dbReference>
<sequence length="414" mass="45225">MTPLPSSWLFISILCLLSCLGIFSISLYLPSLPAIGKALGTSEKAVQLTLFMFFLGSSLGHLLLGPFSDRVGRLIVAKGGILLFILASFWCAHCQTILQLQLGLFFLGISVSAGSLIARAMGRDLYEGSSLTRFSSTIMMIVSLSPGIAPMLGGFIEYHFGWEKKFYFLMVFGIAIALMVWWRLPETFETSKKITQGFTLFKNYGLFFHDSYYRTLCFIIAMQMSTIFCYVTLSPYIFISFFGWSPQEYGYVGIAGASGNLTGFGLARFMAKRWGCHRGILRGSLSCVLVSGIYVCLCFLLQEQPYLIILYHFCFYSASALAVANASAAALDIFPHRAGMSSAIIGTIQIGSGIVGSLLASLLPISPLGLGIVLGSLSFLSMGTSIFITIKNWRGYHINEECQNSLKGSPSSSS</sequence>
<protein>
    <recommendedName>
        <fullName evidence="8">Bcr/CflA family efflux transporter</fullName>
    </recommendedName>
</protein>
<dbReference type="Gene3D" id="1.20.1720.10">
    <property type="entry name" value="Multidrug resistance protein D"/>
    <property type="match status" value="1"/>
</dbReference>
<evidence type="ECO:0000256" key="6">
    <source>
        <dbReference type="ARBA" id="ARBA00022989"/>
    </source>
</evidence>
<dbReference type="GO" id="GO:0005886">
    <property type="term" value="C:plasma membrane"/>
    <property type="evidence" value="ECO:0007669"/>
    <property type="project" value="UniProtKB-SubCell"/>
</dbReference>
<feature type="transmembrane region" description="Helical" evidence="8">
    <location>
        <begin position="216"/>
        <end position="239"/>
    </location>
</feature>
<gene>
    <name evidence="10" type="ORF">ID47_07815</name>
</gene>
<dbReference type="InterPro" id="IPR011701">
    <property type="entry name" value="MFS"/>
</dbReference>
<feature type="transmembrane region" description="Helical" evidence="8">
    <location>
        <begin position="71"/>
        <end position="90"/>
    </location>
</feature>
<keyword evidence="5 8" id="KW-0812">Transmembrane</keyword>
<dbReference type="PANTHER" id="PTHR23502:SF132">
    <property type="entry name" value="POLYAMINE TRANSPORTER 2-RELATED"/>
    <property type="match status" value="1"/>
</dbReference>
<reference evidence="10 11" key="1">
    <citation type="submission" date="2014-07" db="EMBL/GenBank/DDBJ databases">
        <title>Comparative genomic insights into amoeba endosymbionts belonging to the families of Holosporaceae and Candidatus Midichloriaceae within Rickettsiales.</title>
        <authorList>
            <person name="Wang Z."/>
            <person name="Wu M."/>
        </authorList>
    </citation>
    <scope>NUCLEOTIDE SEQUENCE [LARGE SCALE GENOMIC DNA]</scope>
    <source>
        <strain evidence="10">PRA3</strain>
    </source>
</reference>
<feature type="transmembrane region" description="Helical" evidence="8">
    <location>
        <begin position="96"/>
        <end position="118"/>
    </location>
</feature>
<evidence type="ECO:0000313" key="10">
    <source>
        <dbReference type="EMBL" id="AIK96644.1"/>
    </source>
</evidence>
<evidence type="ECO:0000256" key="7">
    <source>
        <dbReference type="ARBA" id="ARBA00023136"/>
    </source>
</evidence>
<dbReference type="InterPro" id="IPR036259">
    <property type="entry name" value="MFS_trans_sf"/>
</dbReference>